<evidence type="ECO:0000256" key="1">
    <source>
        <dbReference type="ARBA" id="ARBA00001206"/>
    </source>
</evidence>
<dbReference type="GO" id="GO:0005524">
    <property type="term" value="F:ATP binding"/>
    <property type="evidence" value="ECO:0007669"/>
    <property type="project" value="UniProtKB-UniRule"/>
</dbReference>
<dbReference type="HAMAP" id="MF_00215">
    <property type="entry name" value="Pantothen_kinase_1"/>
    <property type="match status" value="1"/>
</dbReference>
<dbReference type="AlphaFoldDB" id="A0A9E2NSD6"/>
<evidence type="ECO:0000256" key="8">
    <source>
        <dbReference type="ARBA" id="ARBA00022679"/>
    </source>
</evidence>
<evidence type="ECO:0000313" key="18">
    <source>
        <dbReference type="Proteomes" id="UP000824150"/>
    </source>
</evidence>
<dbReference type="CDD" id="cd02025">
    <property type="entry name" value="PanK"/>
    <property type="match status" value="1"/>
</dbReference>
<comment type="pathway">
    <text evidence="3 14 15">Cofactor biosynthesis; coenzyme A biosynthesis; CoA from (R)-pantothenate: step 1/5.</text>
</comment>
<dbReference type="NCBIfam" id="TIGR00554">
    <property type="entry name" value="panK_bact"/>
    <property type="match status" value="1"/>
</dbReference>
<evidence type="ECO:0000256" key="12">
    <source>
        <dbReference type="ARBA" id="ARBA00022993"/>
    </source>
</evidence>
<dbReference type="GO" id="GO:0004594">
    <property type="term" value="F:pantothenate kinase activity"/>
    <property type="evidence" value="ECO:0007669"/>
    <property type="project" value="UniProtKB-UniRule"/>
</dbReference>
<reference evidence="17" key="2">
    <citation type="submission" date="2021-04" db="EMBL/GenBank/DDBJ databases">
        <authorList>
            <person name="Gilroy R."/>
        </authorList>
    </citation>
    <scope>NUCLEOTIDE SEQUENCE</scope>
    <source>
        <strain evidence="17">687</strain>
    </source>
</reference>
<evidence type="ECO:0000256" key="6">
    <source>
        <dbReference type="ARBA" id="ARBA00015080"/>
    </source>
</evidence>
<evidence type="ECO:0000259" key="16">
    <source>
        <dbReference type="Pfam" id="PF00485"/>
    </source>
</evidence>
<evidence type="ECO:0000256" key="3">
    <source>
        <dbReference type="ARBA" id="ARBA00005225"/>
    </source>
</evidence>
<evidence type="ECO:0000256" key="4">
    <source>
        <dbReference type="ARBA" id="ARBA00006087"/>
    </source>
</evidence>
<organism evidence="17 18">
    <name type="scientific">Candidatus Anaerobiospirillum merdipullorum</name>
    <dbReference type="NCBI Taxonomy" id="2838450"/>
    <lineage>
        <taxon>Bacteria</taxon>
        <taxon>Pseudomonadati</taxon>
        <taxon>Pseudomonadota</taxon>
        <taxon>Gammaproteobacteria</taxon>
        <taxon>Aeromonadales</taxon>
        <taxon>Succinivibrionaceae</taxon>
        <taxon>Anaerobiospirillum</taxon>
    </lineage>
</organism>
<dbReference type="PANTHER" id="PTHR10285">
    <property type="entry name" value="URIDINE KINASE"/>
    <property type="match status" value="1"/>
</dbReference>
<dbReference type="Proteomes" id="UP000824150">
    <property type="component" value="Unassembled WGS sequence"/>
</dbReference>
<dbReference type="GO" id="GO:0005737">
    <property type="term" value="C:cytoplasm"/>
    <property type="evidence" value="ECO:0007669"/>
    <property type="project" value="UniProtKB-SubCell"/>
</dbReference>
<comment type="catalytic activity">
    <reaction evidence="1 14 15">
        <text>(R)-pantothenate + ATP = (R)-4'-phosphopantothenate + ADP + H(+)</text>
        <dbReference type="Rhea" id="RHEA:16373"/>
        <dbReference type="ChEBI" id="CHEBI:10986"/>
        <dbReference type="ChEBI" id="CHEBI:15378"/>
        <dbReference type="ChEBI" id="CHEBI:29032"/>
        <dbReference type="ChEBI" id="CHEBI:30616"/>
        <dbReference type="ChEBI" id="CHEBI:456216"/>
        <dbReference type="EC" id="2.7.1.33"/>
    </reaction>
</comment>
<protein>
    <recommendedName>
        <fullName evidence="6 14">Pantothenate kinase</fullName>
        <ecNumber evidence="5 14">2.7.1.33</ecNumber>
    </recommendedName>
    <alternativeName>
        <fullName evidence="13 14">Pantothenic acid kinase</fullName>
    </alternativeName>
</protein>
<feature type="domain" description="Phosphoribulokinase/uridine kinase" evidence="16">
    <location>
        <begin position="89"/>
        <end position="253"/>
    </location>
</feature>
<keyword evidence="12 14" id="KW-0173">Coenzyme A biosynthesis</keyword>
<keyword evidence="11 14" id="KW-0067">ATP-binding</keyword>
<dbReference type="Gene3D" id="3.40.50.300">
    <property type="entry name" value="P-loop containing nucleotide triphosphate hydrolases"/>
    <property type="match status" value="1"/>
</dbReference>
<reference evidence="17" key="1">
    <citation type="journal article" date="2021" name="PeerJ">
        <title>Extensive microbial diversity within the chicken gut microbiome revealed by metagenomics and culture.</title>
        <authorList>
            <person name="Gilroy R."/>
            <person name="Ravi A."/>
            <person name="Getino M."/>
            <person name="Pursley I."/>
            <person name="Horton D.L."/>
            <person name="Alikhan N.F."/>
            <person name="Baker D."/>
            <person name="Gharbi K."/>
            <person name="Hall N."/>
            <person name="Watson M."/>
            <person name="Adriaenssens E.M."/>
            <person name="Foster-Nyarko E."/>
            <person name="Jarju S."/>
            <person name="Secka A."/>
            <person name="Antonio M."/>
            <person name="Oren A."/>
            <person name="Chaudhuri R.R."/>
            <person name="La Ragione R."/>
            <person name="Hildebrand F."/>
            <person name="Pallen M.J."/>
        </authorList>
    </citation>
    <scope>NUCLEOTIDE SEQUENCE</scope>
    <source>
        <strain evidence="17">687</strain>
    </source>
</reference>
<dbReference type="GO" id="GO:0015937">
    <property type="term" value="P:coenzyme A biosynthetic process"/>
    <property type="evidence" value="ECO:0007669"/>
    <property type="project" value="UniProtKB-UniRule"/>
</dbReference>
<dbReference type="InterPro" id="IPR006083">
    <property type="entry name" value="PRK/URK"/>
</dbReference>
<feature type="binding site" evidence="14">
    <location>
        <begin position="94"/>
        <end position="101"/>
    </location>
    <ligand>
        <name>ATP</name>
        <dbReference type="ChEBI" id="CHEBI:30616"/>
    </ligand>
</feature>
<evidence type="ECO:0000256" key="14">
    <source>
        <dbReference type="HAMAP-Rule" id="MF_00215"/>
    </source>
</evidence>
<proteinExistence type="inferred from homology"/>
<dbReference type="InterPro" id="IPR004566">
    <property type="entry name" value="PanK"/>
</dbReference>
<dbReference type="InterPro" id="IPR027417">
    <property type="entry name" value="P-loop_NTPase"/>
</dbReference>
<accession>A0A9E2NSD6</accession>
<evidence type="ECO:0000256" key="5">
    <source>
        <dbReference type="ARBA" id="ARBA00012102"/>
    </source>
</evidence>
<keyword evidence="9 14" id="KW-0547">Nucleotide-binding</keyword>
<evidence type="ECO:0000313" key="17">
    <source>
        <dbReference type="EMBL" id="MBU3826820.1"/>
    </source>
</evidence>
<evidence type="ECO:0000256" key="7">
    <source>
        <dbReference type="ARBA" id="ARBA00022490"/>
    </source>
</evidence>
<dbReference type="SUPFAM" id="SSF52540">
    <property type="entry name" value="P-loop containing nucleoside triphosphate hydrolases"/>
    <property type="match status" value="1"/>
</dbReference>
<dbReference type="EMBL" id="JAHLFG010000054">
    <property type="protein sequence ID" value="MBU3826820.1"/>
    <property type="molecule type" value="Genomic_DNA"/>
</dbReference>
<evidence type="ECO:0000256" key="11">
    <source>
        <dbReference type="ARBA" id="ARBA00022840"/>
    </source>
</evidence>
<keyword evidence="8 14" id="KW-0808">Transferase</keyword>
<comment type="similarity">
    <text evidence="4 14 15">Belongs to the prokaryotic pantothenate kinase family.</text>
</comment>
<sequence length="315" mass="36854">MDKLDFTSPFFKFTPEVWATFAHSSNRLQLTQEQLKDCLAFNDRITLEAARTIYLPLSRLLYLYERSRHNRARVITQFLGKDFETSPFIISISGSVSVGKTTTAKLLYSLIKAWPTAPKVSLITTDGYLYPNKILEERGIMNQKGFPISYDVKRLMKFLIDVKDGVPNLKVPQYSHLTYDVIPDAYTMVDRPDILIIEGVNVLQNGADYPQVRNRIFISDFIDFAIYVDAQEQYLINWYIERFLKLRESTFDDPKSYFHRYAHMPEQEAIQLARIIWQSVNHQNLIENILPCRNRAHLILQKGPDHSIEYVYLRK</sequence>
<dbReference type="Pfam" id="PF00485">
    <property type="entry name" value="PRK"/>
    <property type="match status" value="1"/>
</dbReference>
<keyword evidence="10 14" id="KW-0418">Kinase</keyword>
<name>A0A9E2NSD6_9GAMM</name>
<evidence type="ECO:0000256" key="13">
    <source>
        <dbReference type="ARBA" id="ARBA00032866"/>
    </source>
</evidence>
<keyword evidence="7 14" id="KW-0963">Cytoplasm</keyword>
<dbReference type="EC" id="2.7.1.33" evidence="5 14"/>
<evidence type="ECO:0000256" key="10">
    <source>
        <dbReference type="ARBA" id="ARBA00022777"/>
    </source>
</evidence>
<comment type="caution">
    <text evidence="17">The sequence shown here is derived from an EMBL/GenBank/DDBJ whole genome shotgun (WGS) entry which is preliminary data.</text>
</comment>
<comment type="subcellular location">
    <subcellularLocation>
        <location evidence="2 14 15">Cytoplasm</location>
    </subcellularLocation>
</comment>
<dbReference type="PIRSF" id="PIRSF000545">
    <property type="entry name" value="Pantothenate_kin"/>
    <property type="match status" value="1"/>
</dbReference>
<evidence type="ECO:0000256" key="15">
    <source>
        <dbReference type="RuleBase" id="RU003530"/>
    </source>
</evidence>
<evidence type="ECO:0000256" key="2">
    <source>
        <dbReference type="ARBA" id="ARBA00004496"/>
    </source>
</evidence>
<evidence type="ECO:0000256" key="9">
    <source>
        <dbReference type="ARBA" id="ARBA00022741"/>
    </source>
</evidence>
<gene>
    <name evidence="14 17" type="primary">coaA</name>
    <name evidence="17" type="ORF">IAA31_04950</name>
</gene>